<dbReference type="EMBL" id="GEEE01022609">
    <property type="protein sequence ID" value="JAP40616.1"/>
    <property type="molecule type" value="Transcribed_RNA"/>
</dbReference>
<name>A0A0X3P0C6_SCHSO</name>
<gene>
    <name evidence="1" type="ORF">TR156869</name>
</gene>
<evidence type="ECO:0000313" key="1">
    <source>
        <dbReference type="EMBL" id="JAP40616.1"/>
    </source>
</evidence>
<sequence length="111" mass="12442">MTFGFSSHPGLMRVHSHTTSTTGFETGIRTRDVANEVARGSMVCMTEPAEMMVFQSNTDRFSLSVVKLHLRDLICKQSPSVIWIRIRSDWFSEITVENQGPGSLYTARSVS</sequence>
<protein>
    <submittedName>
        <fullName evidence="1">Uncharacterized protein</fullName>
    </submittedName>
</protein>
<accession>A0A0X3P0C6</accession>
<proteinExistence type="predicted"/>
<dbReference type="AlphaFoldDB" id="A0A0X3P0C6"/>
<organism evidence="1">
    <name type="scientific">Schistocephalus solidus</name>
    <name type="common">Tapeworm</name>
    <dbReference type="NCBI Taxonomy" id="70667"/>
    <lineage>
        <taxon>Eukaryota</taxon>
        <taxon>Metazoa</taxon>
        <taxon>Spiralia</taxon>
        <taxon>Lophotrochozoa</taxon>
        <taxon>Platyhelminthes</taxon>
        <taxon>Cestoda</taxon>
        <taxon>Eucestoda</taxon>
        <taxon>Diphyllobothriidea</taxon>
        <taxon>Diphyllobothriidae</taxon>
        <taxon>Schistocephalus</taxon>
    </lineage>
</organism>
<reference evidence="1" key="1">
    <citation type="submission" date="2016-01" db="EMBL/GenBank/DDBJ databases">
        <title>Reference transcriptome for the parasite Schistocephalus solidus: insights into the molecular evolution of parasitism.</title>
        <authorList>
            <person name="Hebert F.O."/>
            <person name="Grambauer S."/>
            <person name="Barber I."/>
            <person name="Landry C.R."/>
            <person name="Aubin-Horth N."/>
        </authorList>
    </citation>
    <scope>NUCLEOTIDE SEQUENCE</scope>
</reference>